<evidence type="ECO:0000256" key="1">
    <source>
        <dbReference type="ARBA" id="ARBA00022737"/>
    </source>
</evidence>
<feature type="non-terminal residue" evidence="2">
    <location>
        <position position="144"/>
    </location>
</feature>
<comment type="caution">
    <text evidence="2">The sequence shown here is derived from an EMBL/GenBank/DDBJ whole genome shotgun (WGS) entry which is preliminary data.</text>
</comment>
<dbReference type="EMBL" id="MKHE01000008">
    <property type="protein sequence ID" value="OWK12982.1"/>
    <property type="molecule type" value="Genomic_DNA"/>
</dbReference>
<dbReference type="PANTHER" id="PTHR10943">
    <property type="entry name" value="26S PROTEASOME NON-ATPASE REGULATORY SUBUNIT"/>
    <property type="match status" value="1"/>
</dbReference>
<proteinExistence type="predicted"/>
<dbReference type="GO" id="GO:0043161">
    <property type="term" value="P:proteasome-mediated ubiquitin-dependent protein catabolic process"/>
    <property type="evidence" value="ECO:0007669"/>
    <property type="project" value="TreeGrafter"/>
</dbReference>
<organism evidence="2 3">
    <name type="scientific">Cervus elaphus hippelaphus</name>
    <name type="common">European red deer</name>
    <dbReference type="NCBI Taxonomy" id="46360"/>
    <lineage>
        <taxon>Eukaryota</taxon>
        <taxon>Metazoa</taxon>
        <taxon>Chordata</taxon>
        <taxon>Craniata</taxon>
        <taxon>Vertebrata</taxon>
        <taxon>Euteleostomi</taxon>
        <taxon>Mammalia</taxon>
        <taxon>Eutheria</taxon>
        <taxon>Laurasiatheria</taxon>
        <taxon>Artiodactyla</taxon>
        <taxon>Ruminantia</taxon>
        <taxon>Pecora</taxon>
        <taxon>Cervidae</taxon>
        <taxon>Cervinae</taxon>
        <taxon>Cervus</taxon>
    </lineage>
</organism>
<evidence type="ECO:0000313" key="3">
    <source>
        <dbReference type="Proteomes" id="UP000242450"/>
    </source>
</evidence>
<dbReference type="PANTHER" id="PTHR10943:SF2">
    <property type="entry name" value="26S PROTEASOME NON-ATPASE REGULATORY SUBUNIT 1"/>
    <property type="match status" value="1"/>
</dbReference>
<gene>
    <name evidence="2" type="ORF">Celaphus_00014955</name>
</gene>
<dbReference type="GO" id="GO:0008540">
    <property type="term" value="C:proteasome regulatory particle, base subcomplex"/>
    <property type="evidence" value="ECO:0007669"/>
    <property type="project" value="TreeGrafter"/>
</dbReference>
<dbReference type="AlphaFoldDB" id="A0A212D421"/>
<dbReference type="Proteomes" id="UP000242450">
    <property type="component" value="Chromosome 8"/>
</dbReference>
<protein>
    <submittedName>
        <fullName evidence="2">PSMD1</fullName>
    </submittedName>
</protein>
<sequence>MLGSKNAQAIEDMVGYAQETQHEKILRGLAVGIALVMYGRMEEADALIESLCRDKDPILRRSGMYTVAMAYCGSGNNKAIRRLLHVAVIGIALVMYGRMEEADALIESLCRDKDPILRRSGMYTVAMAYCGSGNNKAIRRLLHV</sequence>
<name>A0A212D421_CEREH</name>
<dbReference type="GO" id="GO:0034515">
    <property type="term" value="C:proteasome storage granule"/>
    <property type="evidence" value="ECO:0007669"/>
    <property type="project" value="TreeGrafter"/>
</dbReference>
<accession>A0A212D421</accession>
<dbReference type="Gene3D" id="1.25.10.10">
    <property type="entry name" value="Leucine-rich Repeat Variant"/>
    <property type="match status" value="2"/>
</dbReference>
<keyword evidence="3" id="KW-1185">Reference proteome</keyword>
<dbReference type="OrthoDB" id="261572at2759"/>
<dbReference type="GO" id="GO:0005634">
    <property type="term" value="C:nucleus"/>
    <property type="evidence" value="ECO:0007669"/>
    <property type="project" value="TreeGrafter"/>
</dbReference>
<dbReference type="InterPro" id="IPR011989">
    <property type="entry name" value="ARM-like"/>
</dbReference>
<evidence type="ECO:0000313" key="2">
    <source>
        <dbReference type="EMBL" id="OWK12982.1"/>
    </source>
</evidence>
<reference evidence="2 3" key="1">
    <citation type="journal article" date="2018" name="Mol. Genet. Genomics">
        <title>The red deer Cervus elaphus genome CerEla1.0: sequencing, annotating, genes, and chromosomes.</title>
        <authorList>
            <person name="Bana N.A."/>
            <person name="Nyiri A."/>
            <person name="Nagy J."/>
            <person name="Frank K."/>
            <person name="Nagy T."/>
            <person name="Steger V."/>
            <person name="Schiller M."/>
            <person name="Lakatos P."/>
            <person name="Sugar L."/>
            <person name="Horn P."/>
            <person name="Barta E."/>
            <person name="Orosz L."/>
        </authorList>
    </citation>
    <scope>NUCLEOTIDE SEQUENCE [LARGE SCALE GENOMIC DNA]</scope>
    <source>
        <strain evidence="2">Hungarian</strain>
    </source>
</reference>
<keyword evidence="1" id="KW-0677">Repeat</keyword>